<accession>A0ACA9Q415</accession>
<evidence type="ECO:0000313" key="2">
    <source>
        <dbReference type="Proteomes" id="UP000789525"/>
    </source>
</evidence>
<feature type="non-terminal residue" evidence="1">
    <location>
        <position position="1"/>
    </location>
</feature>
<organism evidence="1 2">
    <name type="scientific">Acaulospora colombiana</name>
    <dbReference type="NCBI Taxonomy" id="27376"/>
    <lineage>
        <taxon>Eukaryota</taxon>
        <taxon>Fungi</taxon>
        <taxon>Fungi incertae sedis</taxon>
        <taxon>Mucoromycota</taxon>
        <taxon>Glomeromycotina</taxon>
        <taxon>Glomeromycetes</taxon>
        <taxon>Diversisporales</taxon>
        <taxon>Acaulosporaceae</taxon>
        <taxon>Acaulospora</taxon>
    </lineage>
</organism>
<sequence>DSGSVHASTEAWIDSVENARSEDWRESAITATNSVDQHPHIVAEEVKNGSQNEHHSSPRNVDLPRLKKVASGVSLSALRPSSTTPPVSANTTTTMNSESMSSAATHNYVTSKFRPESRGGITTDNDDDDFQSAYSTSPRMNGGSASELERGGSIYGNSGRRSRQQYIPVSEPNRLSLGRAPSFTSTTLSTGAVGGLGLTGTDYDSRSRASSIGTYLEASAADKGRSPSHSGSDHTVGNPEPASDSPKTRSSHPPVSMSNRAGPNSTSAFMPRKGSFTAPSTNLNG</sequence>
<comment type="caution">
    <text evidence="1">The sequence shown here is derived from an EMBL/GenBank/DDBJ whole genome shotgun (WGS) entry which is preliminary data.</text>
</comment>
<dbReference type="Proteomes" id="UP000789525">
    <property type="component" value="Unassembled WGS sequence"/>
</dbReference>
<keyword evidence="2" id="KW-1185">Reference proteome</keyword>
<protein>
    <submittedName>
        <fullName evidence="1">9749_t:CDS:1</fullName>
    </submittedName>
</protein>
<proteinExistence type="predicted"/>
<gene>
    <name evidence="1" type="ORF">ACOLOM_LOCUS11714</name>
</gene>
<name>A0ACA9Q415_9GLOM</name>
<feature type="non-terminal residue" evidence="1">
    <location>
        <position position="285"/>
    </location>
</feature>
<evidence type="ECO:0000313" key="1">
    <source>
        <dbReference type="EMBL" id="CAG8732283.1"/>
    </source>
</evidence>
<reference evidence="1" key="1">
    <citation type="submission" date="2021-06" db="EMBL/GenBank/DDBJ databases">
        <authorList>
            <person name="Kallberg Y."/>
            <person name="Tangrot J."/>
            <person name="Rosling A."/>
        </authorList>
    </citation>
    <scope>NUCLEOTIDE SEQUENCE</scope>
    <source>
        <strain evidence="1">CL356</strain>
    </source>
</reference>
<dbReference type="EMBL" id="CAJVPT010043456">
    <property type="protein sequence ID" value="CAG8732283.1"/>
    <property type="molecule type" value="Genomic_DNA"/>
</dbReference>